<evidence type="ECO:0000256" key="1">
    <source>
        <dbReference type="SAM" id="MobiDB-lite"/>
    </source>
</evidence>
<gene>
    <name evidence="2" type="ORF">ACH5RR_022855</name>
</gene>
<proteinExistence type="predicted"/>
<sequence>MDKSAKVYFGSSSRRPVDDSMNPLATVELVRVYVLRSKSPDVNSNKGNEGWMLVTRRKKVMKRGSWRAHERATNVPDGKQGAVKQVKKSPKEDVGHCYHQPHLVFLFKFFPKNYFGQVNKIQSSFMATSHQEIAIGELSTQEEHNLVVHTVKGLLAWLNLNEAMWLPEENQKALVKVLKNSLKYKTILEEIDAETTPCM</sequence>
<keyword evidence="3" id="KW-1185">Reference proteome</keyword>
<name>A0ABD2Z902_9GENT</name>
<organism evidence="2 3">
    <name type="scientific">Cinchona calisaya</name>
    <dbReference type="NCBI Taxonomy" id="153742"/>
    <lineage>
        <taxon>Eukaryota</taxon>
        <taxon>Viridiplantae</taxon>
        <taxon>Streptophyta</taxon>
        <taxon>Embryophyta</taxon>
        <taxon>Tracheophyta</taxon>
        <taxon>Spermatophyta</taxon>
        <taxon>Magnoliopsida</taxon>
        <taxon>eudicotyledons</taxon>
        <taxon>Gunneridae</taxon>
        <taxon>Pentapetalae</taxon>
        <taxon>asterids</taxon>
        <taxon>lamiids</taxon>
        <taxon>Gentianales</taxon>
        <taxon>Rubiaceae</taxon>
        <taxon>Cinchonoideae</taxon>
        <taxon>Cinchoneae</taxon>
        <taxon>Cinchona</taxon>
    </lineage>
</organism>
<dbReference type="EMBL" id="JBJUIK010000010">
    <property type="protein sequence ID" value="KAL3515953.1"/>
    <property type="molecule type" value="Genomic_DNA"/>
</dbReference>
<evidence type="ECO:0000313" key="2">
    <source>
        <dbReference type="EMBL" id="KAL3515953.1"/>
    </source>
</evidence>
<feature type="region of interest" description="Disordered" evidence="1">
    <location>
        <begin position="63"/>
        <end position="82"/>
    </location>
</feature>
<protein>
    <submittedName>
        <fullName evidence="2">Uncharacterized protein</fullName>
    </submittedName>
</protein>
<reference evidence="2 3" key="1">
    <citation type="submission" date="2024-11" db="EMBL/GenBank/DDBJ databases">
        <title>A near-complete genome assembly of Cinchona calisaya.</title>
        <authorList>
            <person name="Lian D.C."/>
            <person name="Zhao X.W."/>
            <person name="Wei L."/>
        </authorList>
    </citation>
    <scope>NUCLEOTIDE SEQUENCE [LARGE SCALE GENOMIC DNA]</scope>
    <source>
        <tissue evidence="2">Nenye</tissue>
    </source>
</reference>
<accession>A0ABD2Z902</accession>
<dbReference type="Proteomes" id="UP001630127">
    <property type="component" value="Unassembled WGS sequence"/>
</dbReference>
<dbReference type="AlphaFoldDB" id="A0ABD2Z902"/>
<evidence type="ECO:0000313" key="3">
    <source>
        <dbReference type="Proteomes" id="UP001630127"/>
    </source>
</evidence>
<comment type="caution">
    <text evidence="2">The sequence shown here is derived from an EMBL/GenBank/DDBJ whole genome shotgun (WGS) entry which is preliminary data.</text>
</comment>